<evidence type="ECO:0000313" key="2">
    <source>
        <dbReference type="EMBL" id="KAK9102643.1"/>
    </source>
</evidence>
<evidence type="ECO:0000313" key="3">
    <source>
        <dbReference type="Proteomes" id="UP001417504"/>
    </source>
</evidence>
<sequence>MMSLLALAMSNIPSMISILSNAPYVGPIISFVPIPTLSEASLFHPIHPSYSHTPALPSAYGMPWPSLFVDDPSSMQMFSTILSQLPMPPVVGHVTMRQSHGSSVGSASPMHQGDHDTTTQPGSSNLHVTESQRDLSSGATSRGG</sequence>
<reference evidence="2 3" key="1">
    <citation type="submission" date="2024-01" db="EMBL/GenBank/DDBJ databases">
        <title>Genome assemblies of Stephania.</title>
        <authorList>
            <person name="Yang L."/>
        </authorList>
    </citation>
    <scope>NUCLEOTIDE SEQUENCE [LARGE SCALE GENOMIC DNA]</scope>
    <source>
        <strain evidence="2">QJT</strain>
        <tissue evidence="2">Leaf</tissue>
    </source>
</reference>
<evidence type="ECO:0000256" key="1">
    <source>
        <dbReference type="SAM" id="MobiDB-lite"/>
    </source>
</evidence>
<name>A0AAP0HV58_9MAGN</name>
<feature type="region of interest" description="Disordered" evidence="1">
    <location>
        <begin position="93"/>
        <end position="144"/>
    </location>
</feature>
<accession>A0AAP0HV58</accession>
<dbReference type="Proteomes" id="UP001417504">
    <property type="component" value="Unassembled WGS sequence"/>
</dbReference>
<organism evidence="2 3">
    <name type="scientific">Stephania japonica</name>
    <dbReference type="NCBI Taxonomy" id="461633"/>
    <lineage>
        <taxon>Eukaryota</taxon>
        <taxon>Viridiplantae</taxon>
        <taxon>Streptophyta</taxon>
        <taxon>Embryophyta</taxon>
        <taxon>Tracheophyta</taxon>
        <taxon>Spermatophyta</taxon>
        <taxon>Magnoliopsida</taxon>
        <taxon>Ranunculales</taxon>
        <taxon>Menispermaceae</taxon>
        <taxon>Menispermoideae</taxon>
        <taxon>Cissampelideae</taxon>
        <taxon>Stephania</taxon>
    </lineage>
</organism>
<feature type="compositionally biased region" description="Polar residues" evidence="1">
    <location>
        <begin position="118"/>
        <end position="144"/>
    </location>
</feature>
<feature type="compositionally biased region" description="Polar residues" evidence="1">
    <location>
        <begin position="96"/>
        <end position="106"/>
    </location>
</feature>
<gene>
    <name evidence="2" type="ORF">Sjap_019897</name>
</gene>
<proteinExistence type="predicted"/>
<protein>
    <submittedName>
        <fullName evidence="2">Uncharacterized protein</fullName>
    </submittedName>
</protein>
<dbReference type="EMBL" id="JBBNAE010000008">
    <property type="protein sequence ID" value="KAK9102643.1"/>
    <property type="molecule type" value="Genomic_DNA"/>
</dbReference>
<comment type="caution">
    <text evidence="2">The sequence shown here is derived from an EMBL/GenBank/DDBJ whole genome shotgun (WGS) entry which is preliminary data.</text>
</comment>
<keyword evidence="3" id="KW-1185">Reference proteome</keyword>
<dbReference type="AlphaFoldDB" id="A0AAP0HV58"/>